<reference evidence="2 3" key="1">
    <citation type="journal article" date="2019" name="Commun. Biol.">
        <title>The bagworm genome reveals a unique fibroin gene that provides high tensile strength.</title>
        <authorList>
            <person name="Kono N."/>
            <person name="Nakamura H."/>
            <person name="Ohtoshi R."/>
            <person name="Tomita M."/>
            <person name="Numata K."/>
            <person name="Arakawa K."/>
        </authorList>
    </citation>
    <scope>NUCLEOTIDE SEQUENCE [LARGE SCALE GENOMIC DNA]</scope>
</reference>
<organism evidence="2 3">
    <name type="scientific">Eumeta variegata</name>
    <name type="common">Bagworm moth</name>
    <name type="synonym">Eumeta japonica</name>
    <dbReference type="NCBI Taxonomy" id="151549"/>
    <lineage>
        <taxon>Eukaryota</taxon>
        <taxon>Metazoa</taxon>
        <taxon>Ecdysozoa</taxon>
        <taxon>Arthropoda</taxon>
        <taxon>Hexapoda</taxon>
        <taxon>Insecta</taxon>
        <taxon>Pterygota</taxon>
        <taxon>Neoptera</taxon>
        <taxon>Endopterygota</taxon>
        <taxon>Lepidoptera</taxon>
        <taxon>Glossata</taxon>
        <taxon>Ditrysia</taxon>
        <taxon>Tineoidea</taxon>
        <taxon>Psychidae</taxon>
        <taxon>Oiketicinae</taxon>
        <taxon>Eumeta</taxon>
    </lineage>
</organism>
<dbReference type="AlphaFoldDB" id="A0A4C1T1K4"/>
<feature type="compositionally biased region" description="Basic residues" evidence="1">
    <location>
        <begin position="99"/>
        <end position="110"/>
    </location>
</feature>
<evidence type="ECO:0000313" key="2">
    <source>
        <dbReference type="EMBL" id="GBP08403.1"/>
    </source>
</evidence>
<keyword evidence="3" id="KW-1185">Reference proteome</keyword>
<dbReference type="EMBL" id="BGZK01000031">
    <property type="protein sequence ID" value="GBP08403.1"/>
    <property type="molecule type" value="Genomic_DNA"/>
</dbReference>
<name>A0A4C1T1K4_EUMVA</name>
<gene>
    <name evidence="2" type="ORF">EVAR_77110_1</name>
</gene>
<evidence type="ECO:0000256" key="1">
    <source>
        <dbReference type="SAM" id="MobiDB-lite"/>
    </source>
</evidence>
<dbReference type="Proteomes" id="UP000299102">
    <property type="component" value="Unassembled WGS sequence"/>
</dbReference>
<sequence length="116" mass="12353">MSGPGRELICECVVFRIECGSRGSLIDTHTPMRTCGNSPIAPVCGAVGDSICSFVERRRPDCRDRIWRYTGGDVGARGAGARAGGPPARPAPPAQHHGSVARRPVRRGRYVSHSGD</sequence>
<evidence type="ECO:0000313" key="3">
    <source>
        <dbReference type="Proteomes" id="UP000299102"/>
    </source>
</evidence>
<accession>A0A4C1T1K4</accession>
<protein>
    <submittedName>
        <fullName evidence="2">Uncharacterized protein</fullName>
    </submittedName>
</protein>
<proteinExistence type="predicted"/>
<comment type="caution">
    <text evidence="2">The sequence shown here is derived from an EMBL/GenBank/DDBJ whole genome shotgun (WGS) entry which is preliminary data.</text>
</comment>
<feature type="region of interest" description="Disordered" evidence="1">
    <location>
        <begin position="75"/>
        <end position="116"/>
    </location>
</feature>